<reference evidence="3" key="1">
    <citation type="submission" date="2017-09" db="EMBL/GenBank/DDBJ databases">
        <title>Depth-based differentiation of microbial function through sediment-hosted aquifers and enrichment of novel symbionts in the deep terrestrial subsurface.</title>
        <authorList>
            <person name="Probst A.J."/>
            <person name="Ladd B."/>
            <person name="Jarett J.K."/>
            <person name="Geller-Mcgrath D.E."/>
            <person name="Sieber C.M.K."/>
            <person name="Emerson J.B."/>
            <person name="Anantharaman K."/>
            <person name="Thomas B.C."/>
            <person name="Malmstrom R."/>
            <person name="Stieglmeier M."/>
            <person name="Klingl A."/>
            <person name="Woyke T."/>
            <person name="Ryan C.M."/>
            <person name="Banfield J.F."/>
        </authorList>
    </citation>
    <scope>NUCLEOTIDE SEQUENCE [LARGE SCALE GENOMIC DNA]</scope>
</reference>
<name>A0A2H0V5B6_9BACT</name>
<dbReference type="AlphaFoldDB" id="A0A2H0V5B6"/>
<dbReference type="Pfam" id="PF00535">
    <property type="entry name" value="Glycos_transf_2"/>
    <property type="match status" value="1"/>
</dbReference>
<comment type="caution">
    <text evidence="2">The sequence shown here is derived from an EMBL/GenBank/DDBJ whole genome shotgun (WGS) entry which is preliminary data.</text>
</comment>
<sequence>MDKIPCSIAILTLNSAKTLRRCLESVKDFSDVYIFDGNSTDHTLAIAREFNIPVYKQYNTDEKNVRIKNFTEIRIKTDTLLKHDWTFLLDSDEYVSPELVDDVRRIISSSQDVKTAYFAVKKMVMGDKIIEYTFNDFASVMRLYNKQSGIAWKKSKVVHEQLYIPENVKIINLNSACYSHCTPSYRVAVQKDNYYLSLMHQKMFVTARSKKSVKLTVISIIKNLLRAANIFYKSIKMYYKYGFKETMPVRHTWRYIRYHLILSYYRLKELFI</sequence>
<gene>
    <name evidence="2" type="ORF">COT99_00010</name>
</gene>
<evidence type="ECO:0000313" key="2">
    <source>
        <dbReference type="EMBL" id="PIR93540.1"/>
    </source>
</evidence>
<dbReference type="PANTHER" id="PTHR43630">
    <property type="entry name" value="POLY-BETA-1,6-N-ACETYL-D-GLUCOSAMINE SYNTHASE"/>
    <property type="match status" value="1"/>
</dbReference>
<dbReference type="PANTHER" id="PTHR43630:SF2">
    <property type="entry name" value="GLYCOSYLTRANSFERASE"/>
    <property type="match status" value="1"/>
</dbReference>
<dbReference type="SUPFAM" id="SSF53448">
    <property type="entry name" value="Nucleotide-diphospho-sugar transferases"/>
    <property type="match status" value="1"/>
</dbReference>
<proteinExistence type="predicted"/>
<dbReference type="EMBL" id="PFAR01000001">
    <property type="protein sequence ID" value="PIR93540.1"/>
    <property type="molecule type" value="Genomic_DNA"/>
</dbReference>
<dbReference type="Proteomes" id="UP000228626">
    <property type="component" value="Unassembled WGS sequence"/>
</dbReference>
<protein>
    <recommendedName>
        <fullName evidence="1">Glycosyltransferase 2-like domain-containing protein</fullName>
    </recommendedName>
</protein>
<evidence type="ECO:0000259" key="1">
    <source>
        <dbReference type="Pfam" id="PF00535"/>
    </source>
</evidence>
<dbReference type="InterPro" id="IPR029044">
    <property type="entry name" value="Nucleotide-diphossugar_trans"/>
</dbReference>
<evidence type="ECO:0000313" key="3">
    <source>
        <dbReference type="Proteomes" id="UP000228626"/>
    </source>
</evidence>
<dbReference type="InterPro" id="IPR001173">
    <property type="entry name" value="Glyco_trans_2-like"/>
</dbReference>
<feature type="domain" description="Glycosyltransferase 2-like" evidence="1">
    <location>
        <begin position="7"/>
        <end position="102"/>
    </location>
</feature>
<dbReference type="Gene3D" id="3.90.550.10">
    <property type="entry name" value="Spore Coat Polysaccharide Biosynthesis Protein SpsA, Chain A"/>
    <property type="match status" value="1"/>
</dbReference>
<accession>A0A2H0V5B6</accession>
<organism evidence="2 3">
    <name type="scientific">Candidatus Falkowbacteria bacterium CG10_big_fil_rev_8_21_14_0_10_43_10</name>
    <dbReference type="NCBI Taxonomy" id="1974567"/>
    <lineage>
        <taxon>Bacteria</taxon>
        <taxon>Candidatus Falkowiibacteriota</taxon>
    </lineage>
</organism>